<dbReference type="EMBL" id="JXLN01014133">
    <property type="protein sequence ID" value="KPM09838.1"/>
    <property type="molecule type" value="Genomic_DNA"/>
</dbReference>
<dbReference type="VEuPathDB" id="VectorBase:SSCA007127"/>
<evidence type="ECO:0000313" key="2">
    <source>
        <dbReference type="Proteomes" id="UP000616769"/>
    </source>
</evidence>
<accession>A0A132AFS3</accession>
<sequence length="64" mass="7522">MKTRKGIFEPKLIGGLFSRKIFQSFDFVRYLSKFSLISPPSSLVHSRSRYQLLLFVFFISSDEK</sequence>
<proteinExistence type="predicted"/>
<comment type="caution">
    <text evidence="1">The sequence shown here is derived from an EMBL/GenBank/DDBJ whole genome shotgun (WGS) entry which is preliminary data.</text>
</comment>
<name>A0A132AFS3_SARSC</name>
<reference evidence="1 2" key="1">
    <citation type="journal article" date="2015" name="Parasit. Vectors">
        <title>Draft genome of the scabies mite.</title>
        <authorList>
            <person name="Rider S.D.Jr."/>
            <person name="Morgan M.S."/>
            <person name="Arlian L.G."/>
        </authorList>
    </citation>
    <scope>NUCLEOTIDE SEQUENCE [LARGE SCALE GENOMIC DNA]</scope>
    <source>
        <strain evidence="1">Arlian Lab</strain>
    </source>
</reference>
<evidence type="ECO:0000313" key="1">
    <source>
        <dbReference type="EMBL" id="KPM09838.1"/>
    </source>
</evidence>
<gene>
    <name evidence="1" type="ORF">QR98_0083830</name>
</gene>
<dbReference type="Proteomes" id="UP000616769">
    <property type="component" value="Unassembled WGS sequence"/>
</dbReference>
<organism evidence="1 2">
    <name type="scientific">Sarcoptes scabiei</name>
    <name type="common">Itch mite</name>
    <name type="synonym">Acarus scabiei</name>
    <dbReference type="NCBI Taxonomy" id="52283"/>
    <lineage>
        <taxon>Eukaryota</taxon>
        <taxon>Metazoa</taxon>
        <taxon>Ecdysozoa</taxon>
        <taxon>Arthropoda</taxon>
        <taxon>Chelicerata</taxon>
        <taxon>Arachnida</taxon>
        <taxon>Acari</taxon>
        <taxon>Acariformes</taxon>
        <taxon>Sarcoptiformes</taxon>
        <taxon>Astigmata</taxon>
        <taxon>Psoroptidia</taxon>
        <taxon>Sarcoptoidea</taxon>
        <taxon>Sarcoptidae</taxon>
        <taxon>Sarcoptinae</taxon>
        <taxon>Sarcoptes</taxon>
    </lineage>
</organism>
<dbReference type="AlphaFoldDB" id="A0A132AFS3"/>
<protein>
    <submittedName>
        <fullName evidence="1">Uncharacterized protein</fullName>
    </submittedName>
</protein>